<name>A0A8T1U9G9_9STRA</name>
<sequence length="79" mass="9124">MEKTLKREWPSLFVGLTRPSLTTKWCLSSLPGGTKLSPRCSSSFFQRMKADMLTLNFILVPFRRSPLKYAFSPRAARQR</sequence>
<organism evidence="1 2">
    <name type="scientific">Phytophthora cactorum</name>
    <dbReference type="NCBI Taxonomy" id="29920"/>
    <lineage>
        <taxon>Eukaryota</taxon>
        <taxon>Sar</taxon>
        <taxon>Stramenopiles</taxon>
        <taxon>Oomycota</taxon>
        <taxon>Peronosporomycetes</taxon>
        <taxon>Peronosporales</taxon>
        <taxon>Peronosporaceae</taxon>
        <taxon>Phytophthora</taxon>
    </lineage>
</organism>
<comment type="caution">
    <text evidence="1">The sequence shown here is derived from an EMBL/GenBank/DDBJ whole genome shotgun (WGS) entry which is preliminary data.</text>
</comment>
<dbReference type="EMBL" id="JAENGZ010000554">
    <property type="protein sequence ID" value="KAG6957290.1"/>
    <property type="molecule type" value="Genomic_DNA"/>
</dbReference>
<evidence type="ECO:0000313" key="1">
    <source>
        <dbReference type="EMBL" id="KAG6957290.1"/>
    </source>
</evidence>
<evidence type="ECO:0000313" key="2">
    <source>
        <dbReference type="Proteomes" id="UP000688947"/>
    </source>
</evidence>
<accession>A0A8T1U9G9</accession>
<protein>
    <submittedName>
        <fullName evidence="1">Uncharacterized protein</fullName>
    </submittedName>
</protein>
<dbReference type="Proteomes" id="UP000688947">
    <property type="component" value="Unassembled WGS sequence"/>
</dbReference>
<gene>
    <name evidence="1" type="ORF">JG687_00010075</name>
</gene>
<reference evidence="1" key="1">
    <citation type="submission" date="2021-01" db="EMBL/GenBank/DDBJ databases">
        <title>Phytophthora aleatoria, a newly-described species from Pinus radiata is distinct from Phytophthora cactorum isolates based on comparative genomics.</title>
        <authorList>
            <person name="Mcdougal R."/>
            <person name="Panda P."/>
            <person name="Williams N."/>
            <person name="Studholme D.J."/>
        </authorList>
    </citation>
    <scope>NUCLEOTIDE SEQUENCE</scope>
    <source>
        <strain evidence="1">NZFS 3830</strain>
    </source>
</reference>
<proteinExistence type="predicted"/>
<dbReference type="AlphaFoldDB" id="A0A8T1U9G9"/>